<dbReference type="InterPro" id="IPR036249">
    <property type="entry name" value="Thioredoxin-like_sf"/>
</dbReference>
<comment type="similarity">
    <text evidence="1">Belongs to the glutathione peroxidase family.</text>
</comment>
<gene>
    <name evidence="7" type="primary">LOC102804932</name>
</gene>
<feature type="signal peptide" evidence="5">
    <location>
        <begin position="1"/>
        <end position="19"/>
    </location>
</feature>
<keyword evidence="6" id="KW-1185">Reference proteome</keyword>
<protein>
    <recommendedName>
        <fullName evidence="2">glutathione peroxidase</fullName>
        <ecNumber evidence="2">1.11.1.9</ecNumber>
    </recommendedName>
</protein>
<organism evidence="6 7">
    <name type="scientific">Saccoglossus kowalevskii</name>
    <name type="common">Acorn worm</name>
    <dbReference type="NCBI Taxonomy" id="10224"/>
    <lineage>
        <taxon>Eukaryota</taxon>
        <taxon>Metazoa</taxon>
        <taxon>Hemichordata</taxon>
        <taxon>Enteropneusta</taxon>
        <taxon>Harrimaniidae</taxon>
        <taxon>Saccoglossus</taxon>
    </lineage>
</organism>
<dbReference type="PANTHER" id="PTHR11592">
    <property type="entry name" value="GLUTATHIONE PEROXIDASE"/>
    <property type="match status" value="1"/>
</dbReference>
<evidence type="ECO:0000256" key="2">
    <source>
        <dbReference type="ARBA" id="ARBA00012310"/>
    </source>
</evidence>
<dbReference type="InterPro" id="IPR000889">
    <property type="entry name" value="Glutathione_peroxidase"/>
</dbReference>
<dbReference type="SUPFAM" id="SSF52833">
    <property type="entry name" value="Thioredoxin-like"/>
    <property type="match status" value="1"/>
</dbReference>
<dbReference type="Gene3D" id="3.40.30.10">
    <property type="entry name" value="Glutaredoxin"/>
    <property type="match status" value="1"/>
</dbReference>
<evidence type="ECO:0000313" key="7">
    <source>
        <dbReference type="RefSeq" id="XP_006817233.1"/>
    </source>
</evidence>
<keyword evidence="4" id="KW-0560">Oxidoreductase</keyword>
<evidence type="ECO:0000256" key="3">
    <source>
        <dbReference type="ARBA" id="ARBA00022559"/>
    </source>
</evidence>
<dbReference type="EC" id="1.11.1.9" evidence="2"/>
<dbReference type="Pfam" id="PF00255">
    <property type="entry name" value="GSHPx"/>
    <property type="match status" value="1"/>
</dbReference>
<proteinExistence type="inferred from homology"/>
<sequence length="196" mass="22421">MAFRFGAFVLLTLGIVAYGQEIRKKKYCEVADPLASFHAYSAVSLNHQFLELNDLVTEFKQYNFTILGFPVNQFNLQEPAENDEILACLREVRPGNGFVPNFEIFEKGDANGVQQTDIWSYLKDNCASADESLGVSTSLFWDPFHNDDIRWTFSERIILDVDGFGYIRYNDPTDPYAPGGLRDDIEQYLRDGYIDL</sequence>
<feature type="chain" id="PRO_5046058668" description="glutathione peroxidase" evidence="5">
    <location>
        <begin position="20"/>
        <end position="196"/>
    </location>
</feature>
<evidence type="ECO:0000256" key="4">
    <source>
        <dbReference type="ARBA" id="ARBA00023002"/>
    </source>
</evidence>
<evidence type="ECO:0000256" key="1">
    <source>
        <dbReference type="ARBA" id="ARBA00006926"/>
    </source>
</evidence>
<evidence type="ECO:0000313" key="6">
    <source>
        <dbReference type="Proteomes" id="UP000694865"/>
    </source>
</evidence>
<accession>A0ABM0MB42</accession>
<keyword evidence="3" id="KW-0575">Peroxidase</keyword>
<dbReference type="Proteomes" id="UP000694865">
    <property type="component" value="Unplaced"/>
</dbReference>
<dbReference type="PANTHER" id="PTHR11592:SF32">
    <property type="entry name" value="GLUTATHIONE PEROXIDASE 3"/>
    <property type="match status" value="1"/>
</dbReference>
<dbReference type="RefSeq" id="XP_006817233.1">
    <property type="nucleotide sequence ID" value="XM_006817170.1"/>
</dbReference>
<evidence type="ECO:0000256" key="5">
    <source>
        <dbReference type="SAM" id="SignalP"/>
    </source>
</evidence>
<dbReference type="GeneID" id="102804932"/>
<dbReference type="PROSITE" id="PS51355">
    <property type="entry name" value="GLUTATHIONE_PEROXID_3"/>
    <property type="match status" value="1"/>
</dbReference>
<keyword evidence="5" id="KW-0732">Signal</keyword>
<name>A0ABM0MB42_SACKO</name>
<reference evidence="7" key="1">
    <citation type="submission" date="2025-08" db="UniProtKB">
        <authorList>
            <consortium name="RefSeq"/>
        </authorList>
    </citation>
    <scope>IDENTIFICATION</scope>
    <source>
        <tissue evidence="7">Testes</tissue>
    </source>
</reference>